<feature type="transmembrane region" description="Helical" evidence="2">
    <location>
        <begin position="85"/>
        <end position="110"/>
    </location>
</feature>
<dbReference type="RefSeq" id="WP_075061304.1">
    <property type="nucleotide sequence ID" value="NZ_LGCL01000008.1"/>
</dbReference>
<sequence>MDFGEVLTKAWKTIWKHKILWLFGLLAGCGANGGGGGGGGGGNAGSSFQNGNNGNNFNFDLPRNAPPWLQDFANQLERSFETGTFWAVFGGLMLGLICLAFFLGLVMLFLRTVGKIGLVRGAWQADEGAEKLSLGGLLKETWPYFWRVLLFEVILFVLGVMMTVILIVPVMAVTLLTLGCGLICLLPFLIVLGWAISTLTEMIVVALVGENLDLGAAVQRAWTLLKENLGSLAIMSLILYIGQAIVGFVVALPFFLIAVPLIMAAVAESEAALITGGIVALIIFLVYLPIAILLGAVLQSYVGAAWTLTFRRLTGRQTGDTGAGQIVPKPEPEPLNLEPIEGFMPGEEAQGEEPTEA</sequence>
<proteinExistence type="predicted"/>
<dbReference type="STRING" id="1134406.ADN00_02065"/>
<feature type="region of interest" description="Disordered" evidence="1">
    <location>
        <begin position="319"/>
        <end position="357"/>
    </location>
</feature>
<gene>
    <name evidence="3" type="ORF">ADN00_02065</name>
</gene>
<evidence type="ECO:0000313" key="4">
    <source>
        <dbReference type="Proteomes" id="UP000050417"/>
    </source>
</evidence>
<evidence type="ECO:0000256" key="1">
    <source>
        <dbReference type="SAM" id="MobiDB-lite"/>
    </source>
</evidence>
<accession>A0A0P6XAZ5</accession>
<feature type="transmembrane region" description="Helical" evidence="2">
    <location>
        <begin position="175"/>
        <end position="196"/>
    </location>
</feature>
<protein>
    <recommendedName>
        <fullName evidence="5">Glycerophosphoryl diester phosphodiesterase membrane domain-containing protein</fullName>
    </recommendedName>
</protein>
<keyword evidence="2" id="KW-0472">Membrane</keyword>
<dbReference type="Proteomes" id="UP000050417">
    <property type="component" value="Unassembled WGS sequence"/>
</dbReference>
<keyword evidence="2" id="KW-1133">Transmembrane helix</keyword>
<dbReference type="OrthoDB" id="162189at2"/>
<dbReference type="EMBL" id="LGCL01000008">
    <property type="protein sequence ID" value="KPL79926.1"/>
    <property type="molecule type" value="Genomic_DNA"/>
</dbReference>
<comment type="caution">
    <text evidence="3">The sequence shown here is derived from an EMBL/GenBank/DDBJ whole genome shotgun (WGS) entry which is preliminary data.</text>
</comment>
<keyword evidence="4" id="KW-1185">Reference proteome</keyword>
<name>A0A0P6XAZ5_9CHLR</name>
<evidence type="ECO:0000313" key="3">
    <source>
        <dbReference type="EMBL" id="KPL79926.1"/>
    </source>
</evidence>
<organism evidence="3 4">
    <name type="scientific">Ornatilinea apprima</name>
    <dbReference type="NCBI Taxonomy" id="1134406"/>
    <lineage>
        <taxon>Bacteria</taxon>
        <taxon>Bacillati</taxon>
        <taxon>Chloroflexota</taxon>
        <taxon>Anaerolineae</taxon>
        <taxon>Anaerolineales</taxon>
        <taxon>Anaerolineaceae</taxon>
        <taxon>Ornatilinea</taxon>
    </lineage>
</organism>
<reference evidence="3 4" key="1">
    <citation type="submission" date="2015-07" db="EMBL/GenBank/DDBJ databases">
        <title>Genome sequence of Ornatilinea apprima DSM 23815.</title>
        <authorList>
            <person name="Hemp J."/>
            <person name="Ward L.M."/>
            <person name="Pace L.A."/>
            <person name="Fischer W.W."/>
        </authorList>
    </citation>
    <scope>NUCLEOTIDE SEQUENCE [LARGE SCALE GENOMIC DNA]</scope>
    <source>
        <strain evidence="3 4">P3M-1</strain>
    </source>
</reference>
<evidence type="ECO:0000256" key="2">
    <source>
        <dbReference type="SAM" id="Phobius"/>
    </source>
</evidence>
<keyword evidence="2" id="KW-0812">Transmembrane</keyword>
<feature type="transmembrane region" description="Helical" evidence="2">
    <location>
        <begin position="237"/>
        <end position="266"/>
    </location>
</feature>
<feature type="transmembrane region" description="Helical" evidence="2">
    <location>
        <begin position="144"/>
        <end position="168"/>
    </location>
</feature>
<evidence type="ECO:0008006" key="5">
    <source>
        <dbReference type="Google" id="ProtNLM"/>
    </source>
</evidence>
<dbReference type="AlphaFoldDB" id="A0A0P6XAZ5"/>
<feature type="transmembrane region" description="Helical" evidence="2">
    <location>
        <begin position="278"/>
        <end position="302"/>
    </location>
</feature>